<organism evidence="1">
    <name type="scientific">bioreactor metagenome</name>
    <dbReference type="NCBI Taxonomy" id="1076179"/>
    <lineage>
        <taxon>unclassified sequences</taxon>
        <taxon>metagenomes</taxon>
        <taxon>ecological metagenomes</taxon>
    </lineage>
</organism>
<comment type="caution">
    <text evidence="1">The sequence shown here is derived from an EMBL/GenBank/DDBJ whole genome shotgun (WGS) entry which is preliminary data.</text>
</comment>
<reference evidence="1" key="1">
    <citation type="submission" date="2019-08" db="EMBL/GenBank/DDBJ databases">
        <authorList>
            <person name="Kucharzyk K."/>
            <person name="Murdoch R.W."/>
            <person name="Higgins S."/>
            <person name="Loffler F."/>
        </authorList>
    </citation>
    <scope>NUCLEOTIDE SEQUENCE</scope>
</reference>
<sequence length="120" mass="14117">MNLFAKVQNILTATFSRHHKCVAFKVDIAHIDSDQLTDTNSRAEEERKNRDVPQFCRIVILFLSVGETFAVFREIQQIRNLVWLQPDNCLIIELWNIDQSRNIRRQIFLLMQKFKKGANG</sequence>
<protein>
    <submittedName>
        <fullName evidence="1">Uncharacterized protein</fullName>
    </submittedName>
</protein>
<dbReference type="AlphaFoldDB" id="A0A644YAU4"/>
<dbReference type="EMBL" id="VSSQ01003988">
    <property type="protein sequence ID" value="MPM23254.1"/>
    <property type="molecule type" value="Genomic_DNA"/>
</dbReference>
<gene>
    <name evidence="1" type="ORF">SDC9_69720</name>
</gene>
<name>A0A644YAU4_9ZZZZ</name>
<evidence type="ECO:0000313" key="1">
    <source>
        <dbReference type="EMBL" id="MPM23254.1"/>
    </source>
</evidence>
<proteinExistence type="predicted"/>
<accession>A0A644YAU4</accession>